<dbReference type="PANTHER" id="PTHR43861">
    <property type="entry name" value="TRANS-ACONITATE 2-METHYLTRANSFERASE-RELATED"/>
    <property type="match status" value="1"/>
</dbReference>
<dbReference type="SUPFAM" id="SSF53335">
    <property type="entry name" value="S-adenosyl-L-methionine-dependent methyltransferases"/>
    <property type="match status" value="1"/>
</dbReference>
<organism evidence="2 3">
    <name type="scientific">Bradyrhizobium australiense</name>
    <dbReference type="NCBI Taxonomy" id="2721161"/>
    <lineage>
        <taxon>Bacteria</taxon>
        <taxon>Pseudomonadati</taxon>
        <taxon>Pseudomonadota</taxon>
        <taxon>Alphaproteobacteria</taxon>
        <taxon>Hyphomicrobiales</taxon>
        <taxon>Nitrobacteraceae</taxon>
        <taxon>Bradyrhizobium</taxon>
    </lineage>
</organism>
<comment type="caution">
    <text evidence="2">The sequence shown here is derived from an EMBL/GenBank/DDBJ whole genome shotgun (WGS) entry which is preliminary data.</text>
</comment>
<dbReference type="InterPro" id="IPR029063">
    <property type="entry name" value="SAM-dependent_MTases_sf"/>
</dbReference>
<evidence type="ECO:0000259" key="1">
    <source>
        <dbReference type="Pfam" id="PF08241"/>
    </source>
</evidence>
<dbReference type="Pfam" id="PF08241">
    <property type="entry name" value="Methyltransf_11"/>
    <property type="match status" value="1"/>
</dbReference>
<keyword evidence="3" id="KW-1185">Reference proteome</keyword>
<gene>
    <name evidence="2" type="ORF">HCN58_05715</name>
</gene>
<dbReference type="GO" id="GO:0032259">
    <property type="term" value="P:methylation"/>
    <property type="evidence" value="ECO:0007669"/>
    <property type="project" value="UniProtKB-KW"/>
</dbReference>
<dbReference type="Gene3D" id="3.40.50.150">
    <property type="entry name" value="Vaccinia Virus protein VP39"/>
    <property type="match status" value="1"/>
</dbReference>
<reference evidence="2 3" key="1">
    <citation type="submission" date="2020-03" db="EMBL/GenBank/DDBJ databases">
        <title>Bradyrhizobium diversity isolated from nodules of Indigofera sp.</title>
        <authorList>
            <person name="Klepa M."/>
            <person name="Helene L."/>
            <person name="Hungria M."/>
        </authorList>
    </citation>
    <scope>NUCLEOTIDE SEQUENCE [LARGE SCALE GENOMIC DNA]</scope>
    <source>
        <strain evidence="2 3">WSM 1791</strain>
    </source>
</reference>
<evidence type="ECO:0000313" key="3">
    <source>
        <dbReference type="Proteomes" id="UP000544122"/>
    </source>
</evidence>
<evidence type="ECO:0000313" key="2">
    <source>
        <dbReference type="EMBL" id="NOJ39107.1"/>
    </source>
</evidence>
<protein>
    <submittedName>
        <fullName evidence="2">Methyltransferase domain-containing protein</fullName>
    </submittedName>
</protein>
<name>A0A7Y4LUA2_9BRAD</name>
<dbReference type="GO" id="GO:0008757">
    <property type="term" value="F:S-adenosylmethionine-dependent methyltransferase activity"/>
    <property type="evidence" value="ECO:0007669"/>
    <property type="project" value="InterPro"/>
</dbReference>
<dbReference type="CDD" id="cd02440">
    <property type="entry name" value="AdoMet_MTases"/>
    <property type="match status" value="1"/>
</dbReference>
<dbReference type="Proteomes" id="UP000544122">
    <property type="component" value="Unassembled WGS sequence"/>
</dbReference>
<accession>A0A7Y4LUA2</accession>
<feature type="domain" description="Methyltransferase type 11" evidence="1">
    <location>
        <begin position="51"/>
        <end position="147"/>
    </location>
</feature>
<keyword evidence="2" id="KW-0808">Transferase</keyword>
<dbReference type="AlphaFoldDB" id="A0A7Y4LUA2"/>
<keyword evidence="2" id="KW-0489">Methyltransferase</keyword>
<dbReference type="RefSeq" id="WP_171578368.1">
    <property type="nucleotide sequence ID" value="NZ_JAAVLX010000002.1"/>
</dbReference>
<dbReference type="EMBL" id="JAAVLX010000002">
    <property type="protein sequence ID" value="NOJ39107.1"/>
    <property type="molecule type" value="Genomic_DNA"/>
</dbReference>
<sequence>MTDLLTRIEDQPPEVLDVIARSMSIRAAEPAMQSICARYMREIGVQDAHVLEVGCGNGAVTQLIMQHLRPTRLLGIDPSSLFIKMANETFNGEPRASFERGDAASTGQPDASFDIVIAHTVYSHLLDPKGALAEAWRVLKPGGQLVVFDGDFATLGVALFDGDPLQSAVAAVLRNMVHAPYIMRRLPVLAAAAGFCVQSLDPHGYVQTTHPDYLLTLLSRGTSAAGRAGEIGQALVDGYEREAQRRVANGTFYGSMLFLSLTARKIDDAP</sequence>
<proteinExistence type="predicted"/>
<dbReference type="InterPro" id="IPR013216">
    <property type="entry name" value="Methyltransf_11"/>
</dbReference>